<proteinExistence type="predicted"/>
<dbReference type="RefSeq" id="WP_181493296.1">
    <property type="nucleotide sequence ID" value="NZ_JACDUN010000001.1"/>
</dbReference>
<comment type="caution">
    <text evidence="1">The sequence shown here is derived from an EMBL/GenBank/DDBJ whole genome shotgun (WGS) entry which is preliminary data.</text>
</comment>
<gene>
    <name evidence="1" type="ORF">HNP93_001004</name>
</gene>
<reference evidence="1 2" key="1">
    <citation type="submission" date="2020-07" db="EMBL/GenBank/DDBJ databases">
        <title>Genomic Encyclopedia of Type Strains, Phase IV (KMG-V): Genome sequencing to study the core and pangenomes of soil and plant-associated prokaryotes.</title>
        <authorList>
            <person name="Whitman W."/>
        </authorList>
    </citation>
    <scope>NUCLEOTIDE SEQUENCE [LARGE SCALE GENOMIC DNA]</scope>
    <source>
        <strain evidence="1 2">C12</strain>
    </source>
</reference>
<evidence type="ECO:0000313" key="2">
    <source>
        <dbReference type="Proteomes" id="UP000558015"/>
    </source>
</evidence>
<protein>
    <submittedName>
        <fullName evidence="1">Uncharacterized protein</fullName>
    </submittedName>
</protein>
<dbReference type="Proteomes" id="UP000558015">
    <property type="component" value="Unassembled WGS sequence"/>
</dbReference>
<dbReference type="AlphaFoldDB" id="A0A7J9P536"/>
<name>A0A7J9P536_METMI</name>
<accession>A0A7J9P536</accession>
<sequence>MNKSAPHKTVIVNLPYEGTVISSSKELLRRVSDLLEDQSAYEVNKKNNISTNIVHKFKKNPEYDPQLKTVFAILDSLGYDVILAPKVKT</sequence>
<evidence type="ECO:0000313" key="1">
    <source>
        <dbReference type="EMBL" id="MBA2858303.1"/>
    </source>
</evidence>
<organism evidence="1 2">
    <name type="scientific">Methanococcus maripaludis</name>
    <name type="common">Methanococcus deltae</name>
    <dbReference type="NCBI Taxonomy" id="39152"/>
    <lineage>
        <taxon>Archaea</taxon>
        <taxon>Methanobacteriati</taxon>
        <taxon>Methanobacteriota</taxon>
        <taxon>Methanomada group</taxon>
        <taxon>Methanococci</taxon>
        <taxon>Methanococcales</taxon>
        <taxon>Methanococcaceae</taxon>
        <taxon>Methanococcus</taxon>
    </lineage>
</organism>
<dbReference type="EMBL" id="JACDUN010000001">
    <property type="protein sequence ID" value="MBA2858303.1"/>
    <property type="molecule type" value="Genomic_DNA"/>
</dbReference>